<sequence>MASDLRERAAALNLEGRAVTLNRLHKYIEDTWPSSYGIPSRETIRKMMCTMGFKYKKVGTTKNFVDTPEIRELRRKYLKRRYSPEYQDALFVWLDESYCNQYHVSDKSWFIPGWR</sequence>
<dbReference type="EMBL" id="JAAAIP010002131">
    <property type="protein sequence ID" value="KAG0301637.1"/>
    <property type="molecule type" value="Genomic_DNA"/>
</dbReference>
<evidence type="ECO:0008006" key="3">
    <source>
        <dbReference type="Google" id="ProtNLM"/>
    </source>
</evidence>
<evidence type="ECO:0000313" key="1">
    <source>
        <dbReference type="EMBL" id="KAG0301637.1"/>
    </source>
</evidence>
<proteinExistence type="predicted"/>
<evidence type="ECO:0000313" key="2">
    <source>
        <dbReference type="Proteomes" id="UP000738325"/>
    </source>
</evidence>
<gene>
    <name evidence="1" type="ORF">BGZ99_003376</name>
</gene>
<comment type="caution">
    <text evidence="1">The sequence shown here is derived from an EMBL/GenBank/DDBJ whole genome shotgun (WGS) entry which is preliminary data.</text>
</comment>
<dbReference type="AlphaFoldDB" id="A0A9P6UI13"/>
<dbReference type="OrthoDB" id="2449341at2759"/>
<organism evidence="1 2">
    <name type="scientific">Dissophora globulifera</name>
    <dbReference type="NCBI Taxonomy" id="979702"/>
    <lineage>
        <taxon>Eukaryota</taxon>
        <taxon>Fungi</taxon>
        <taxon>Fungi incertae sedis</taxon>
        <taxon>Mucoromycota</taxon>
        <taxon>Mortierellomycotina</taxon>
        <taxon>Mortierellomycetes</taxon>
        <taxon>Mortierellales</taxon>
        <taxon>Mortierellaceae</taxon>
        <taxon>Dissophora</taxon>
    </lineage>
</organism>
<name>A0A9P6UI13_9FUNG</name>
<reference evidence="1" key="1">
    <citation type="journal article" date="2020" name="Fungal Divers.">
        <title>Resolving the Mortierellaceae phylogeny through synthesis of multi-gene phylogenetics and phylogenomics.</title>
        <authorList>
            <person name="Vandepol N."/>
            <person name="Liber J."/>
            <person name="Desiro A."/>
            <person name="Na H."/>
            <person name="Kennedy M."/>
            <person name="Barry K."/>
            <person name="Grigoriev I.V."/>
            <person name="Miller A.N."/>
            <person name="O'Donnell K."/>
            <person name="Stajich J.E."/>
            <person name="Bonito G."/>
        </authorList>
    </citation>
    <scope>NUCLEOTIDE SEQUENCE</scope>
    <source>
        <strain evidence="1">REB-010B</strain>
    </source>
</reference>
<dbReference type="Proteomes" id="UP000738325">
    <property type="component" value="Unassembled WGS sequence"/>
</dbReference>
<protein>
    <recommendedName>
        <fullName evidence="3">Winged helix-turn helix domain-containing protein</fullName>
    </recommendedName>
</protein>
<keyword evidence="2" id="KW-1185">Reference proteome</keyword>
<accession>A0A9P6UI13</accession>